<keyword evidence="4" id="KW-1185">Reference proteome</keyword>
<evidence type="ECO:0000259" key="2">
    <source>
        <dbReference type="Pfam" id="PF07969"/>
    </source>
</evidence>
<gene>
    <name evidence="3" type="ORF">ABZ921_06000</name>
</gene>
<dbReference type="InterPro" id="IPR032466">
    <property type="entry name" value="Metal_Hydrolase"/>
</dbReference>
<dbReference type="CDD" id="cd01293">
    <property type="entry name" value="Bact_CD"/>
    <property type="match status" value="1"/>
</dbReference>
<accession>A0ABV3BHP1</accession>
<feature type="signal peptide" evidence="1">
    <location>
        <begin position="1"/>
        <end position="30"/>
    </location>
</feature>
<dbReference type="Gene3D" id="3.20.20.140">
    <property type="entry name" value="Metal-dependent hydrolases"/>
    <property type="match status" value="1"/>
</dbReference>
<dbReference type="InterPro" id="IPR013108">
    <property type="entry name" value="Amidohydro_3"/>
</dbReference>
<dbReference type="Gene3D" id="2.30.40.10">
    <property type="entry name" value="Urease, subunit C, domain 1"/>
    <property type="match status" value="1"/>
</dbReference>
<feature type="chain" id="PRO_5045218384" evidence="1">
    <location>
        <begin position="31"/>
        <end position="434"/>
    </location>
</feature>
<dbReference type="Pfam" id="PF07969">
    <property type="entry name" value="Amidohydro_3"/>
    <property type="match status" value="1"/>
</dbReference>
<dbReference type="EMBL" id="JBEYXV010000002">
    <property type="protein sequence ID" value="MEU6820162.1"/>
    <property type="molecule type" value="Genomic_DNA"/>
</dbReference>
<evidence type="ECO:0000313" key="4">
    <source>
        <dbReference type="Proteomes" id="UP001551176"/>
    </source>
</evidence>
<dbReference type="RefSeq" id="WP_359345315.1">
    <property type="nucleotide sequence ID" value="NZ_JBEYXV010000002.1"/>
</dbReference>
<reference evidence="3 4" key="1">
    <citation type="submission" date="2024-06" db="EMBL/GenBank/DDBJ databases">
        <title>The Natural Products Discovery Center: Release of the First 8490 Sequenced Strains for Exploring Actinobacteria Biosynthetic Diversity.</title>
        <authorList>
            <person name="Kalkreuter E."/>
            <person name="Kautsar S.A."/>
            <person name="Yang D."/>
            <person name="Bader C.D."/>
            <person name="Teijaro C.N."/>
            <person name="Fluegel L."/>
            <person name="Davis C.M."/>
            <person name="Simpson J.R."/>
            <person name="Lauterbach L."/>
            <person name="Steele A.D."/>
            <person name="Gui C."/>
            <person name="Meng S."/>
            <person name="Li G."/>
            <person name="Viehrig K."/>
            <person name="Ye F."/>
            <person name="Su P."/>
            <person name="Kiefer A.F."/>
            <person name="Nichols A."/>
            <person name="Cepeda A.J."/>
            <person name="Yan W."/>
            <person name="Fan B."/>
            <person name="Jiang Y."/>
            <person name="Adhikari A."/>
            <person name="Zheng C.-J."/>
            <person name="Schuster L."/>
            <person name="Cowan T.M."/>
            <person name="Smanski M.J."/>
            <person name="Chevrette M.G."/>
            <person name="De Carvalho L.P.S."/>
            <person name="Shen B."/>
        </authorList>
    </citation>
    <scope>NUCLEOTIDE SEQUENCE [LARGE SCALE GENOMIC DNA]</scope>
    <source>
        <strain evidence="3 4">NPDC046838</strain>
    </source>
</reference>
<proteinExistence type="predicted"/>
<dbReference type="PANTHER" id="PTHR32027">
    <property type="entry name" value="CYTOSINE DEAMINASE"/>
    <property type="match status" value="1"/>
</dbReference>
<dbReference type="PANTHER" id="PTHR32027:SF9">
    <property type="entry name" value="BLL3847 PROTEIN"/>
    <property type="match status" value="1"/>
</dbReference>
<protein>
    <submittedName>
        <fullName evidence="3">Amidohydrolase</fullName>
    </submittedName>
</protein>
<dbReference type="InterPro" id="IPR011059">
    <property type="entry name" value="Metal-dep_hydrolase_composite"/>
</dbReference>
<comment type="caution">
    <text evidence="3">The sequence shown here is derived from an EMBL/GenBank/DDBJ whole genome shotgun (WGS) entry which is preliminary data.</text>
</comment>
<keyword evidence="1" id="KW-0732">Signal</keyword>
<dbReference type="Proteomes" id="UP001551176">
    <property type="component" value="Unassembled WGS sequence"/>
</dbReference>
<dbReference type="SUPFAM" id="SSF51556">
    <property type="entry name" value="Metallo-dependent hydrolases"/>
    <property type="match status" value="1"/>
</dbReference>
<evidence type="ECO:0000256" key="1">
    <source>
        <dbReference type="SAM" id="SignalP"/>
    </source>
</evidence>
<name>A0ABV3BHP1_9ACTN</name>
<dbReference type="NCBIfam" id="NF004636">
    <property type="entry name" value="PRK05985.1"/>
    <property type="match status" value="1"/>
</dbReference>
<organism evidence="3 4">
    <name type="scientific">Streptomyces atriruber</name>
    <dbReference type="NCBI Taxonomy" id="545121"/>
    <lineage>
        <taxon>Bacteria</taxon>
        <taxon>Bacillati</taxon>
        <taxon>Actinomycetota</taxon>
        <taxon>Actinomycetes</taxon>
        <taxon>Kitasatosporales</taxon>
        <taxon>Streptomycetaceae</taxon>
        <taxon>Streptomyces</taxon>
    </lineage>
</organism>
<feature type="domain" description="Amidohydrolase 3" evidence="2">
    <location>
        <begin position="81"/>
        <end position="428"/>
    </location>
</feature>
<dbReference type="InterPro" id="IPR006311">
    <property type="entry name" value="TAT_signal"/>
</dbReference>
<dbReference type="SUPFAM" id="SSF51338">
    <property type="entry name" value="Composite domain of metallo-dependent hydrolases"/>
    <property type="match status" value="1"/>
</dbReference>
<dbReference type="InterPro" id="IPR052349">
    <property type="entry name" value="Metallo-hydrolase_Enzymes"/>
</dbReference>
<dbReference type="PROSITE" id="PS51318">
    <property type="entry name" value="TAT"/>
    <property type="match status" value="1"/>
</dbReference>
<sequence>MTPLSRRGMLAGAAALAGTGAAMSSGTAAAAADARESGDHGHGKAVVFRDVRPLGARKPVDLTVVDGRISDRPAPKGAKVVEGGGRVALPSLVDAHIHPDKTTWGGSWVTRKPASGIADYVAQDVELFKSQRRPVGERAYGLMAHAVTRGTRAMRAHVDVAPAYDLAGLEGVAHARDRLRHALDVQIVAFPQHGVVRTPGTAELLEEAARSGLVDFIGGIDPISFDHAMDEQLDLVFGLADRHGVGVDIHLHDRDEKGTKVLRAIIDRTRALSLHGKVTVSHVFCLPNLSDGDLGTMAADLGELDISLTTVAPNESLVLPIAKLNEHGVRVGLGSDGVRDSWSPFGNADMLHRTHILGWVTDVRLDEELTDCYRVGAHGGADVMGLKHADFTPGAPADFILVRGEGVPQAIVDMPQRDMVVHGGRVVARDGELV</sequence>
<evidence type="ECO:0000313" key="3">
    <source>
        <dbReference type="EMBL" id="MEU6820162.1"/>
    </source>
</evidence>